<dbReference type="OrthoDB" id="9803988at2"/>
<keyword evidence="3" id="KW-0813">Transport</keyword>
<name>A0A1Y2ML19_PSEAH</name>
<dbReference type="InterPro" id="IPR000914">
    <property type="entry name" value="SBP_5_dom"/>
</dbReference>
<reference evidence="6 7" key="1">
    <citation type="submission" date="2016-09" db="EMBL/GenBank/DDBJ databases">
        <title>Pseudonocardia autotrophica DSM535, a candidate organism with high potential of specific P450 cytochromes.</title>
        <authorList>
            <person name="Grumaz C."/>
            <person name="Vainshtein Y."/>
            <person name="Kirstahler P."/>
            <person name="Sohn K."/>
        </authorList>
    </citation>
    <scope>NUCLEOTIDE SEQUENCE [LARGE SCALE GENOMIC DNA]</scope>
    <source>
        <strain evidence="6 7">DSM 535</strain>
    </source>
</reference>
<keyword evidence="4" id="KW-0732">Signal</keyword>
<dbReference type="EMBL" id="MIGB01000047">
    <property type="protein sequence ID" value="OSY35731.1"/>
    <property type="molecule type" value="Genomic_DNA"/>
</dbReference>
<evidence type="ECO:0000313" key="6">
    <source>
        <dbReference type="EMBL" id="OSY35731.1"/>
    </source>
</evidence>
<evidence type="ECO:0000256" key="4">
    <source>
        <dbReference type="ARBA" id="ARBA00022729"/>
    </source>
</evidence>
<organism evidence="6 7">
    <name type="scientific">Pseudonocardia autotrophica</name>
    <name type="common">Amycolata autotrophica</name>
    <name type="synonym">Nocardia autotrophica</name>
    <dbReference type="NCBI Taxonomy" id="2074"/>
    <lineage>
        <taxon>Bacteria</taxon>
        <taxon>Bacillati</taxon>
        <taxon>Actinomycetota</taxon>
        <taxon>Actinomycetes</taxon>
        <taxon>Pseudonocardiales</taxon>
        <taxon>Pseudonocardiaceae</taxon>
        <taxon>Pseudonocardia</taxon>
    </lineage>
</organism>
<dbReference type="PANTHER" id="PTHR30290">
    <property type="entry name" value="PERIPLASMIC BINDING COMPONENT OF ABC TRANSPORTER"/>
    <property type="match status" value="1"/>
</dbReference>
<dbReference type="Gene3D" id="3.10.105.10">
    <property type="entry name" value="Dipeptide-binding Protein, Domain 3"/>
    <property type="match status" value="1"/>
</dbReference>
<comment type="caution">
    <text evidence="6">The sequence shown here is derived from an EMBL/GenBank/DDBJ whole genome shotgun (WGS) entry which is preliminary data.</text>
</comment>
<protein>
    <submittedName>
        <fullName evidence="6">Glutathione-binding protein GsiB</fullName>
    </submittedName>
</protein>
<dbReference type="RefSeq" id="WP_085915928.1">
    <property type="nucleotide sequence ID" value="NZ_AP018920.1"/>
</dbReference>
<dbReference type="GO" id="GO:1904680">
    <property type="term" value="F:peptide transmembrane transporter activity"/>
    <property type="evidence" value="ECO:0007669"/>
    <property type="project" value="TreeGrafter"/>
</dbReference>
<dbReference type="GO" id="GO:0015833">
    <property type="term" value="P:peptide transport"/>
    <property type="evidence" value="ECO:0007669"/>
    <property type="project" value="TreeGrafter"/>
</dbReference>
<evidence type="ECO:0000256" key="1">
    <source>
        <dbReference type="ARBA" id="ARBA00004196"/>
    </source>
</evidence>
<dbReference type="SUPFAM" id="SSF53850">
    <property type="entry name" value="Periplasmic binding protein-like II"/>
    <property type="match status" value="1"/>
</dbReference>
<dbReference type="Pfam" id="PF00496">
    <property type="entry name" value="SBP_bac_5"/>
    <property type="match status" value="1"/>
</dbReference>
<evidence type="ECO:0000313" key="7">
    <source>
        <dbReference type="Proteomes" id="UP000194360"/>
    </source>
</evidence>
<accession>A0A1Y2ML19</accession>
<dbReference type="PIRSF" id="PIRSF002741">
    <property type="entry name" value="MppA"/>
    <property type="match status" value="1"/>
</dbReference>
<dbReference type="InterPro" id="IPR039424">
    <property type="entry name" value="SBP_5"/>
</dbReference>
<dbReference type="GO" id="GO:0042597">
    <property type="term" value="C:periplasmic space"/>
    <property type="evidence" value="ECO:0007669"/>
    <property type="project" value="UniProtKB-ARBA"/>
</dbReference>
<proteinExistence type="inferred from homology"/>
<dbReference type="Gene3D" id="3.40.190.10">
    <property type="entry name" value="Periplasmic binding protein-like II"/>
    <property type="match status" value="1"/>
</dbReference>
<gene>
    <name evidence="6" type="primary">gsiB_9</name>
    <name evidence="6" type="ORF">BG845_05823</name>
</gene>
<dbReference type="GO" id="GO:0043190">
    <property type="term" value="C:ATP-binding cassette (ABC) transporter complex"/>
    <property type="evidence" value="ECO:0007669"/>
    <property type="project" value="InterPro"/>
</dbReference>
<dbReference type="STRING" id="2074.BG845_05823"/>
<dbReference type="Proteomes" id="UP000194360">
    <property type="component" value="Unassembled WGS sequence"/>
</dbReference>
<dbReference type="PROSITE" id="PS51257">
    <property type="entry name" value="PROKAR_LIPOPROTEIN"/>
    <property type="match status" value="1"/>
</dbReference>
<feature type="domain" description="Solute-binding protein family 5" evidence="5">
    <location>
        <begin position="78"/>
        <end position="425"/>
    </location>
</feature>
<dbReference type="AlphaFoldDB" id="A0A1Y2ML19"/>
<dbReference type="GO" id="GO:0030313">
    <property type="term" value="C:cell envelope"/>
    <property type="evidence" value="ECO:0007669"/>
    <property type="project" value="UniProtKB-SubCell"/>
</dbReference>
<evidence type="ECO:0000256" key="2">
    <source>
        <dbReference type="ARBA" id="ARBA00005695"/>
    </source>
</evidence>
<evidence type="ECO:0000259" key="5">
    <source>
        <dbReference type="Pfam" id="PF00496"/>
    </source>
</evidence>
<dbReference type="InterPro" id="IPR030678">
    <property type="entry name" value="Peptide/Ni-bd"/>
</dbReference>
<keyword evidence="7" id="KW-1185">Reference proteome</keyword>
<sequence>MCRALGLLTVSALIVAGCGGGGGATEPGGGEHDPNAVFKYAVPGMPTSFDPRQAAPLDPVFLDVVYESLIGRTPAGDIEPGLATEWELSDDNRVLDLTLREGVTFTDGAPFDSAAVVTSLEAFRESGAQKTVLAPLQTVEATGPNSVRLTFDAPSGYMVNALAGEAGIVVSPQAIDDPDLGTKPVGTGPFALTGLQQGKVTFSKNEDYWNAAETSIAGIEMLVFSDEPTRLRSVVSGETDGTTISAGQIREAEANGLSVVKGPNSTLNGILLNTGQPEFADPKVREALVYAIDREAVNDSLFAGECTPSVQPFGPGFWANVPELNDISRFHDPARSKALLAEAGYPDGVAIELAHGPNTTYQNLSQALQAQLTEAGFRADVRPLEFSQMVEARRTGNFSATVSLLQAGRPDSSQFAVDFYMPGGTYNPGNFSLPGLDALLAESRAADDTAEREGPTRELFREVFEAGPPVIPVCNVIWVAAFRDGVTGFEVPTYGDYGFASIKIAG</sequence>
<comment type="similarity">
    <text evidence="2">Belongs to the bacterial solute-binding protein 5 family.</text>
</comment>
<dbReference type="PANTHER" id="PTHR30290:SF10">
    <property type="entry name" value="PERIPLASMIC OLIGOPEPTIDE-BINDING PROTEIN-RELATED"/>
    <property type="match status" value="1"/>
</dbReference>
<comment type="subcellular location">
    <subcellularLocation>
        <location evidence="1">Cell envelope</location>
    </subcellularLocation>
</comment>
<evidence type="ECO:0000256" key="3">
    <source>
        <dbReference type="ARBA" id="ARBA00022448"/>
    </source>
</evidence>